<feature type="non-terminal residue" evidence="1">
    <location>
        <position position="1"/>
    </location>
</feature>
<dbReference type="STRING" id="2070753.A0A3A2Z350"/>
<comment type="caution">
    <text evidence="1">The sequence shown here is derived from an EMBL/GenBank/DDBJ whole genome shotgun (WGS) entry which is preliminary data.</text>
</comment>
<sequence length="143" mass="16627">GANYSETLAFKFAALLPPLWNHTVAVGFTRGTVWPTPRRPRLQRCPPKRSFLMTIPILEKTLRFSPTQKGRRKLNILLVFQCLELPVGFTAHHLSQPPITPRRYENGRRYHGYREGEYMMPNDDREQDRLDLVSAALCYNSTR</sequence>
<dbReference type="OrthoDB" id="5429526at2759"/>
<evidence type="ECO:0000313" key="2">
    <source>
        <dbReference type="Proteomes" id="UP000266188"/>
    </source>
</evidence>
<proteinExistence type="predicted"/>
<dbReference type="AlphaFoldDB" id="A0A3A2Z350"/>
<protein>
    <submittedName>
        <fullName evidence="1">Uncharacterized protein</fullName>
    </submittedName>
</protein>
<reference evidence="2" key="1">
    <citation type="submission" date="2017-02" db="EMBL/GenBank/DDBJ databases">
        <authorList>
            <person name="Tafer H."/>
            <person name="Lopandic K."/>
        </authorList>
    </citation>
    <scope>NUCLEOTIDE SEQUENCE [LARGE SCALE GENOMIC DNA]</scope>
    <source>
        <strain evidence="2">CBS 366.77</strain>
    </source>
</reference>
<accession>A0A3A2Z350</accession>
<dbReference type="EMBL" id="MVGC01001238">
    <property type="protein sequence ID" value="RJE17286.1"/>
    <property type="molecule type" value="Genomic_DNA"/>
</dbReference>
<evidence type="ECO:0000313" key="1">
    <source>
        <dbReference type="EMBL" id="RJE17286.1"/>
    </source>
</evidence>
<organism evidence="1 2">
    <name type="scientific">Aspergillus sclerotialis</name>
    <dbReference type="NCBI Taxonomy" id="2070753"/>
    <lineage>
        <taxon>Eukaryota</taxon>
        <taxon>Fungi</taxon>
        <taxon>Dikarya</taxon>
        <taxon>Ascomycota</taxon>
        <taxon>Pezizomycotina</taxon>
        <taxon>Eurotiomycetes</taxon>
        <taxon>Eurotiomycetidae</taxon>
        <taxon>Eurotiales</taxon>
        <taxon>Aspergillaceae</taxon>
        <taxon>Aspergillus</taxon>
        <taxon>Aspergillus subgen. Polypaecilum</taxon>
    </lineage>
</organism>
<keyword evidence="2" id="KW-1185">Reference proteome</keyword>
<gene>
    <name evidence="1" type="ORF">PHISCL_10377</name>
</gene>
<name>A0A3A2Z350_9EURO</name>
<dbReference type="Proteomes" id="UP000266188">
    <property type="component" value="Unassembled WGS sequence"/>
</dbReference>